<organism evidence="1 2">
    <name type="scientific">Pseudomonas fortuita</name>
    <dbReference type="NCBI Taxonomy" id="3233375"/>
    <lineage>
        <taxon>Bacteria</taxon>
        <taxon>Pseudomonadati</taxon>
        <taxon>Pseudomonadota</taxon>
        <taxon>Gammaproteobacteria</taxon>
        <taxon>Pseudomonadales</taxon>
        <taxon>Pseudomonadaceae</taxon>
        <taxon>Pseudomonas</taxon>
    </lineage>
</organism>
<name>A0ACD4PBV2_9PSED</name>
<gene>
    <name evidence="1" type="ORF">OZ911_08545</name>
</gene>
<protein>
    <submittedName>
        <fullName evidence="1">Carbohydrate binding domain-containing protein</fullName>
    </submittedName>
</protein>
<keyword evidence="2" id="KW-1185">Reference proteome</keyword>
<sequence length="3266" mass="343189">MGPADHVAITGAKGGSSKPKTPVEAPDSLQSTNIGKILIAVGEGEFDEEPTDRDIYLDNTPIMDASGSVNFPGVRWEWRSGSIEQDYIQGIPAIENETTVNVELRSDNPFARALSNIQLSAVRVRMAWPRLAQQDSSGNTNGYRIEYAIDIATDGGAYVEAHLGAVDGKTTNGYQRSVRVNLPKATSGWMLRVRRITPNANSGTVADTMTIAGYTEIIDQKLRYPNTALLYIEFDAQQFQNIPAVTVKCKAKRWPVPTNYDPVARTYAGVWDGTFKQAWTNNPAFVTYGLCVEDRFGLGKRIKSWMVDKWEMYRIAQYCDQQVPNGQGGQEPRFLCDMNLQGRAEAWTLLRDLSAIYRGMVYWAHGSLFMQADMPRAQDIDYVFTRANVIDGEFVYGGAERNTHYSRALVSYDNPANNYDTDVIPVTDNTLQRRYRDRPVEISAIGCTRASEAQRRGKWALLSNNQDRTVTFKTGMEGRIPLPGYVIPVADELVAGRPNGGRISAAAGRVVTLDRDTPIKAGDRLILNLPNGTAQARTVQSVAGRAVTVTTAYGVQPEPELQWAIDYHDLAVQLFRVLKTTRTQEGEYEITALEFNPSKFAAIDTGAKLDERPISVIPVTTVQPPASVTLSSAHMIDQGLAVSTMTIAWPAVEGAVAYDVEWRKDNGNWVRVQRTGAASVDVVGIYAGAYLARVRAVSAFDSTSIWKSSALTQLNGKEGLPAAVTFLTTESLLFGIGIKWGFPAGAEDTQRTELWYSEGAELDKATKLADLAYPQNEHVMQGLRAGQTFYFWVRLVDRTGNVGPWYPVGGAVVSGQASADAGPILEQIAKQITETELGKELTERIDLIDKNGPGSVNERVGEVRNELNEQIAEVNSSIQSVNDSLTAARDDLQLQINAVDQDVEAAKVALQQQIAAVDQEVDAAKADLQQQINSVSVLAGSLPYNKDKAYSINQGTLGADGKLYQALKAVPKNNPPPNATYWTDVGQAIVTAAGTAARVSKVETDVTTLDGKTTAQATQLNGLQTSLTTINQNVTTAQQAAEAANTLAGGKGKVIIQAAAPAVADRLAQNLWIDTTGNANTPKRWSGSAWVAVTDKAATDAAAAAASALALAQTKADATVVNNLTLRVSDAEGKLVAEGQRLDGMQTSLDGKATSAALQQVTSRVTATEGKNATQDQQISSQSSAIVSLTDSVAKKAEVSTVQALSNVVNQQGQDLAAQGQSLVSINAALPTMGGENLVYNPSFERQTDNNGVAQAWWHDRSSNVGSSVPSLVPSKLAAGVAQRLDVTDIPTNGWARVYLRASLKAIKVRPGAVYTASVYMRGTAGLRILAQVYSRDAAGVNSVSWPGNRVDAAETWQRVSVTFTATDQTVDVWPAAVVYGGAGVTAGFIEVDQYQLEEGSQASGWRDNGQVEAGNQAATAAAVDAMSAKVTQQGADLASVSSKTTSLENSLTTTNGNVTTAQQAAQAASDAAGAKGKVLYQSTAPAVADRLAQNLWIDTTGNANTPKRWNGSTWVAVSDKVATDAAAAAASALSQVATKAEASAVNSLTNRVISAEGTLTSNSSDITQLKNSLSAAQSFVAGKAWEFTGSARGWFGTISGSTFVAGPLFATASNCPNLQCNFTPTFPGAENPYLRIRLRRRNTARAGAQMYWANEDGGLAEARRMAWTINTATTDWQDIEIDLSGHTGWTGKNILAIRLDMMSAADTTGEMDIAYIAVGRRSVAASAEAVSSLSSAVSDADGKLTSQGGSIVSLQNGLTTTNQGVTAAQQAAQAAATAAGAKGEVIYGSTAPAADKRLAQNLWIDTTGNANTPKRWSGSGWVAVSDKVATDAAAAAQSALTEVAKKADASTVQALSNVVNQHGQDLTAQGQSLTEIKVSIGQAGGENWIYNPSFEKQGSNGFAEGWAAAGASGVNTTASLVASAMAAGEIAQRIDVTGISASAWSRIGNPSARRIEVTPGTPVTMSAFVRGTPGVNVRCEIQFLNSAGVGISGVPVAANTPLTSEFARISHSVVPPQGAVRCNYFVTIYGTASINAGFMEVDRTQIEFSPVMTGWRDNGAVNSAAAAATSTAVQNLSGRVDQTESSLTAQSGAVVSLQNGLTTTNGNVTAAQQAAQAAATAAGAKGEVIYGAAAPAADKRLAQNLWIDTTGNANMPKRWSGSAWVPVTDKVATDAAAAAASALSQVANKADASAVQALTNTVSQQGQQITADGQALVSINANLSQRLDNSPTKVYQSVFSDMALDKWVSTNSGAGSTASFSNVAGNASGATLTLSGGGSNATWWGASTRKIRFDPERLYKLTVRVQQLTLGKGAPVTYAGLDGFAEDGVTRITTTGTSGVGSSHYVVINGRPQPQGEWVTHTSYVKGHTVGSETGGAGAGTVADPKRMKAGVAWISPMVIAGYSMVGGDLAVDFFTIDDVTEQAQIDSNATATSALTGRVTLTEQGLTSASGQLTELTNSIGDAGSENLVFNPSFEKVDPGTPGMADGWWYDGTASGGRTPTLVQSSLASGFAQRLDVTGLTPTTWARVYVKSVARFKPVPGKTYTASVYLRGTPGLRILPQVYGTSEAGSGLETWPGARVDATESWVRLSVTFTPGSATARIYAAFVVYGGASVSGGYIEADRYQIEEGSRVTGWRDNGQAMSAQQSATSAAVESLTSTVSQQGSTLSSVGSRTTSLENSLTTTNGNVTAAQQAAQAASDAAGAKGKVLYQSTAPAVADRLAQNLWIDTTGNANTPKRWNGSTWVAVSDKVATDAAAAAAAANALAATKADASAVNLLTNRVSNAEGVLSSQSSDITQLKNSFGTAQPFVAGKAWEFIGSTQGWVGTIAGSTFTAGPLFATASKCPNLQCNFTPAIAGAENPYLRIRLRRRNTTRAGAQMYWANEDGGLAEARRMAWTINLTTNDWQDIEFDLSGHAGWNGKNIIAIRLDMMNAVDSSGEIDVAYIAVGRRSAAASAQAVASLESNVTQQGGKLTAEGLRIDGLYTSVGDANAAIQNEAKARVDGDGALSKQIQTTQASLGTTNAAVQQVATAQANMKGMLNAQYTLRVQVNNQYGVHHFAGFGIGINEQNGVVQSAFAVYSDQFILLNANGGGLSSPFSVVGGQTFIADAYIRSASIGNAKIADGAITAAKIGVAEIDTLRIRGNAVTVPVSANNPGNVLGVGVGQWQNLIAIGVQMDEGGFITAQYSCYQGFGSGIRKYMFQMDINGLVIAQGGGDWADGFPNLMGSIGVGPGYFVITVKWWGENSGVGVQNHTLYAMGTKR</sequence>
<reference evidence="1" key="1">
    <citation type="journal article" date="2024" name="Int. J. Syst. Evol. Microbiol.">
        <title>Pseudomonas fortuita sp. nov., isolated from the endosphere of a wild yam.</title>
        <authorList>
            <person name="Carlier A."/>
            <person name="Beaumel M."/>
            <person name="Moreau S."/>
            <person name="Acar T."/>
            <person name="Sana T.G."/>
            <person name="Cnockaert M."/>
            <person name="Vandamme P."/>
        </authorList>
    </citation>
    <scope>NUCLEOTIDE SEQUENCE</scope>
    <source>
        <strain evidence="1">GMI12077</strain>
    </source>
</reference>
<evidence type="ECO:0000313" key="2">
    <source>
        <dbReference type="Proteomes" id="UP001163982"/>
    </source>
</evidence>
<proteinExistence type="predicted"/>
<dbReference type="EMBL" id="CP114035">
    <property type="protein sequence ID" value="WAP65434.1"/>
    <property type="molecule type" value="Genomic_DNA"/>
</dbReference>
<evidence type="ECO:0000313" key="1">
    <source>
        <dbReference type="EMBL" id="WAP65434.1"/>
    </source>
</evidence>
<accession>A0ACD4PBV2</accession>
<dbReference type="Proteomes" id="UP001163982">
    <property type="component" value="Chromosome"/>
</dbReference>